<dbReference type="EMBL" id="LAZR01003689">
    <property type="protein sequence ID" value="KKN15670.1"/>
    <property type="molecule type" value="Genomic_DNA"/>
</dbReference>
<sequence length="1348" mass="154048">TEPEGIEIADELGIRYEGIQVGAPAFRDLPAVPSRMLFTDLTVTDSTFTAESLGDATAKLAAMRETFAKARPSPTAPRPEPGAPTIFSIEEIAPVEPELPDQTIPPQALEEVPHIDDLGKVGIESRVRPTRKTFFQMGLSWSQWKPFFESEVKLGEAKTAFQKGLRQAAKWVGKNKERRALVFRELETPGSQPNLTFNEKRAVTWFRQFFDEWADTLNLPPEKRRTNYVTHIFEAAIEQQKGSVDAAIAGMLEYVTPKTLFNPNLLKRLGATTGLIEDPIKAAEAYGNRQLRIFYYEPMLQKVKLYARHAPPTSARYLNEWALRMTGRPLHIDEEAAVTTSEFADIIAKFPGAGPALARRLKQGNPAGWASYNFTSALYVAWLGFKATSAIRNLSQHTLIISETGPLHFANGIRLRFTEEGKAALTESLVVRSRRSAFVPGIDDSFMEGWADDFREVALFAFRLADAQNVSDAFLAGYSEAKNLLPDADRQVWIDRGDEVAMDTQYLYTKLNSMPISQSAPGRVFAVLTTWSQNWIELMVKWGQANPSKVYTDLEQRTGIKLPKKNWSNTRKSLLLYMLIVGLAFKVADETRLRALEYTGLTSIEYIAGIIGGDFPALELPGAVASLVAGFMLQDERMMKSAWAELDPVDFVGILNQLEDVASGAKDWLTLFFYLDGKGFQVRELKDRWEPTIADYEKQTTPTERSNWRKFNPKKEAQLFVLGRFTTLVSDEARAEVLRLIEVHGLDTEQIKGYHKVFGEIAETAINTLDTFQDAIGSIITPPAEVTRVAKIDYFEMGNYATEVNEVVRQIGIQRVRMDGSPLTRLYLEAKDLWVAYNDNPDPEARKLMRQQFPDLEASLYLFGHIQAFENPQGAVELLKVMDKFDIPPEGIRAFNEDPERYDVLFTPLWQLRLQWDEKLDTYDALGQEFEDDALLEEQRKFLEGDPDFRMARRRIDALNLGATEAIADKVVQYQEKVFEFNAGSAESYLYRFDNPDVNEWGMDPKTMGWKSLEETAEYPLDRQVRVWTIDVDFRTQDEEYAAFTTDAARFDYMEDNKDYRLKSRERQGLKAGVPDEHISTFVDYYEELRKGGFRNERFLANDLDYYEDVYLNPDYWPPDAPHKEVLFMNERFDLVPDEQYDVVRERWPEPLMALSDIEKTVGKIGNLDERNAAREDLQAKVFQANPGLYQDLNRLKAYGEFRPGPLKAAGIEVEDLAALVEDAIGYQAIVDAGVPEGWEKQWKDNRYLRDHQELFLTLQALRNWANQDFTKIPSERFEEFFNTEFNIEVFDAEKGKLVKDAEARKALRGATKWFDDEGVALGFWEPHPFRTPTGRERFRPLARRFAR</sequence>
<gene>
    <name evidence="1" type="ORF">LCGC14_0983570</name>
</gene>
<protein>
    <submittedName>
        <fullName evidence="1">Uncharacterized protein</fullName>
    </submittedName>
</protein>
<comment type="caution">
    <text evidence="1">The sequence shown here is derived from an EMBL/GenBank/DDBJ whole genome shotgun (WGS) entry which is preliminary data.</text>
</comment>
<organism evidence="1">
    <name type="scientific">marine sediment metagenome</name>
    <dbReference type="NCBI Taxonomy" id="412755"/>
    <lineage>
        <taxon>unclassified sequences</taxon>
        <taxon>metagenomes</taxon>
        <taxon>ecological metagenomes</taxon>
    </lineage>
</organism>
<proteinExistence type="predicted"/>
<evidence type="ECO:0000313" key="1">
    <source>
        <dbReference type="EMBL" id="KKN15670.1"/>
    </source>
</evidence>
<feature type="non-terminal residue" evidence="1">
    <location>
        <position position="1"/>
    </location>
</feature>
<name>A0A0F9N7U2_9ZZZZ</name>
<accession>A0A0F9N7U2</accession>
<reference evidence="1" key="1">
    <citation type="journal article" date="2015" name="Nature">
        <title>Complex archaea that bridge the gap between prokaryotes and eukaryotes.</title>
        <authorList>
            <person name="Spang A."/>
            <person name="Saw J.H."/>
            <person name="Jorgensen S.L."/>
            <person name="Zaremba-Niedzwiedzka K."/>
            <person name="Martijn J."/>
            <person name="Lind A.E."/>
            <person name="van Eijk R."/>
            <person name="Schleper C."/>
            <person name="Guy L."/>
            <person name="Ettema T.J."/>
        </authorList>
    </citation>
    <scope>NUCLEOTIDE SEQUENCE</scope>
</reference>